<feature type="domain" description="MacB-like periplasmic core" evidence="8">
    <location>
        <begin position="22"/>
        <end position="237"/>
    </location>
</feature>
<accession>A0ABS5IZR3</accession>
<evidence type="ECO:0000256" key="2">
    <source>
        <dbReference type="ARBA" id="ARBA00022475"/>
    </source>
</evidence>
<feature type="domain" description="ABC3 transporter permease C-terminal" evidence="7">
    <location>
        <begin position="297"/>
        <end position="415"/>
    </location>
</feature>
<dbReference type="InterPro" id="IPR025857">
    <property type="entry name" value="MacB_PCD"/>
</dbReference>
<evidence type="ECO:0000259" key="8">
    <source>
        <dbReference type="Pfam" id="PF12704"/>
    </source>
</evidence>
<feature type="transmembrane region" description="Helical" evidence="6">
    <location>
        <begin position="731"/>
        <end position="751"/>
    </location>
</feature>
<feature type="transmembrane region" description="Helical" evidence="6">
    <location>
        <begin position="347"/>
        <end position="369"/>
    </location>
</feature>
<keyword evidence="10" id="KW-1185">Reference proteome</keyword>
<dbReference type="InterPro" id="IPR050250">
    <property type="entry name" value="Macrolide_Exporter_MacB"/>
</dbReference>
<dbReference type="RefSeq" id="WP_211973541.1">
    <property type="nucleotide sequence ID" value="NZ_CBFHAM010000009.1"/>
</dbReference>
<evidence type="ECO:0000256" key="3">
    <source>
        <dbReference type="ARBA" id="ARBA00022692"/>
    </source>
</evidence>
<evidence type="ECO:0000256" key="5">
    <source>
        <dbReference type="ARBA" id="ARBA00023136"/>
    </source>
</evidence>
<dbReference type="PANTHER" id="PTHR30572:SF18">
    <property type="entry name" value="ABC-TYPE MACROLIDE FAMILY EXPORT SYSTEM PERMEASE COMPONENT 2"/>
    <property type="match status" value="1"/>
</dbReference>
<gene>
    <name evidence="9" type="ORF">KE626_14010</name>
</gene>
<feature type="transmembrane region" description="Helical" evidence="6">
    <location>
        <begin position="679"/>
        <end position="704"/>
    </location>
</feature>
<feature type="transmembrane region" description="Helical" evidence="6">
    <location>
        <begin position="381"/>
        <end position="402"/>
    </location>
</feature>
<evidence type="ECO:0000259" key="7">
    <source>
        <dbReference type="Pfam" id="PF02687"/>
    </source>
</evidence>
<keyword evidence="2" id="KW-1003">Cell membrane</keyword>
<evidence type="ECO:0000313" key="9">
    <source>
        <dbReference type="EMBL" id="MBS0028430.1"/>
    </source>
</evidence>
<feature type="domain" description="ABC3 transporter permease C-terminal" evidence="7">
    <location>
        <begin position="684"/>
        <end position="790"/>
    </location>
</feature>
<reference evidence="9 10" key="1">
    <citation type="submission" date="2021-04" db="EMBL/GenBank/DDBJ databases">
        <title>Chitinophaga sp. nov., isolated from the rhizosphere soil.</title>
        <authorList>
            <person name="He S."/>
        </authorList>
    </citation>
    <scope>NUCLEOTIDE SEQUENCE [LARGE SCALE GENOMIC DNA]</scope>
    <source>
        <strain evidence="9 10">2R12</strain>
    </source>
</reference>
<comment type="subcellular location">
    <subcellularLocation>
        <location evidence="1">Cell membrane</location>
        <topology evidence="1">Multi-pass membrane protein</topology>
    </subcellularLocation>
</comment>
<dbReference type="Pfam" id="PF02687">
    <property type="entry name" value="FtsX"/>
    <property type="match status" value="2"/>
</dbReference>
<evidence type="ECO:0000313" key="10">
    <source>
        <dbReference type="Proteomes" id="UP000676386"/>
    </source>
</evidence>
<dbReference type="EMBL" id="JAGTXB010000006">
    <property type="protein sequence ID" value="MBS0028430.1"/>
    <property type="molecule type" value="Genomic_DNA"/>
</dbReference>
<protein>
    <submittedName>
        <fullName evidence="9">ABC transporter permease</fullName>
    </submittedName>
</protein>
<feature type="transmembrane region" description="Helical" evidence="6">
    <location>
        <begin position="763"/>
        <end position="783"/>
    </location>
</feature>
<dbReference type="Proteomes" id="UP000676386">
    <property type="component" value="Unassembled WGS sequence"/>
</dbReference>
<dbReference type="Pfam" id="PF12704">
    <property type="entry name" value="MacB_PCD"/>
    <property type="match status" value="2"/>
</dbReference>
<evidence type="ECO:0000256" key="4">
    <source>
        <dbReference type="ARBA" id="ARBA00022989"/>
    </source>
</evidence>
<keyword evidence="5 6" id="KW-0472">Membrane</keyword>
<dbReference type="InterPro" id="IPR003838">
    <property type="entry name" value="ABC3_permease_C"/>
</dbReference>
<sequence>MLVSYLRIAWRNLRKQKVFAAVNIIGMSTALCAALLLSLTAYREWTYDNFHENGAHIYEVLGKENTGINIKTGSSMAQPLAEAIQKEVPGVKHFSFMAADNLPVRYGANHYYLGTQMVNADFLKMFTFPLLKGNKNNALQELNQVVLTQKAATTLFGNSEAVGKTIELNLGGKWRPLIVSAVAVDIPDNSDINFEMLVRLENEPEYAVTKNEWNASNFPLFIQLDPGVTAASFEKNIIPLLHKYYNGKIEDLRKNAGATAKNSEVFWLEALPLRDFHLDENSHFYSGLNKFYPWLMIILSVLIVGIACINFINLSIARSFGRSGEIGLRKSLGAQDRQLLFQFWMEAFLLCCFALVLSLLLMISLLPYYNQVFGHSIALHVFRNINVVAGVVLGFFVITLLAGGYPAWKVARLNILEVLKGKLGLGKSSGVRNGLIILQFVAAVVLISCTAVIWQQLKFIQAAPLGYNTSQVISIPLDNAPPSVIAAMRNRLAEFQEVKSVTGSMLNLGLGKDGSSGNWTRGFSYKDRHITTQCLVVDYNYATTLDLKILAGRDFSKDYGTDSTGVVINEKMAKQLGVADPVGMEFKMGDDQPVHVIGVVKDYHYESLRKKIDPLVMVINEPSALYYVFVKVETPNPVAAMERIEKVWKNLNPLAENDASFLDENTQRLYQQEQRFSKIFVSGAVLAVIISAMGLFAIAVLVMAQRRKEIGIRKVLGASISGIVLLLSKDFLRLVLVAVVIAAPAAWYFMYRWLQNFEYHVAIHWWVFVIAGLLAVVIAFLTVSMQSVKAALANPVNSLKRD</sequence>
<proteinExistence type="predicted"/>
<comment type="caution">
    <text evidence="9">The sequence shown here is derived from an EMBL/GenBank/DDBJ whole genome shotgun (WGS) entry which is preliminary data.</text>
</comment>
<feature type="transmembrane region" description="Helical" evidence="6">
    <location>
        <begin position="20"/>
        <end position="42"/>
    </location>
</feature>
<dbReference type="PANTHER" id="PTHR30572">
    <property type="entry name" value="MEMBRANE COMPONENT OF TRANSPORTER-RELATED"/>
    <property type="match status" value="1"/>
</dbReference>
<keyword evidence="3 6" id="KW-0812">Transmembrane</keyword>
<feature type="transmembrane region" description="Helical" evidence="6">
    <location>
        <begin position="435"/>
        <end position="454"/>
    </location>
</feature>
<keyword evidence="4 6" id="KW-1133">Transmembrane helix</keyword>
<feature type="transmembrane region" description="Helical" evidence="6">
    <location>
        <begin position="291"/>
        <end position="312"/>
    </location>
</feature>
<evidence type="ECO:0000256" key="1">
    <source>
        <dbReference type="ARBA" id="ARBA00004651"/>
    </source>
</evidence>
<evidence type="ECO:0000256" key="6">
    <source>
        <dbReference type="SAM" id="Phobius"/>
    </source>
</evidence>
<organism evidence="9 10">
    <name type="scientific">Chitinophaga hostae</name>
    <dbReference type="NCBI Taxonomy" id="2831022"/>
    <lineage>
        <taxon>Bacteria</taxon>
        <taxon>Pseudomonadati</taxon>
        <taxon>Bacteroidota</taxon>
        <taxon>Chitinophagia</taxon>
        <taxon>Chitinophagales</taxon>
        <taxon>Chitinophagaceae</taxon>
        <taxon>Chitinophaga</taxon>
    </lineage>
</organism>
<feature type="domain" description="MacB-like periplasmic core" evidence="8">
    <location>
        <begin position="481"/>
        <end position="640"/>
    </location>
</feature>
<name>A0ABS5IZR3_9BACT</name>